<dbReference type="PANTHER" id="PTHR34222:SF99">
    <property type="entry name" value="PROTEIN, PUTATIVE-RELATED"/>
    <property type="match status" value="1"/>
</dbReference>
<protein>
    <submittedName>
        <fullName evidence="2">Uncharacterized protein</fullName>
    </submittedName>
</protein>
<feature type="compositionally biased region" description="Basic and acidic residues" evidence="1">
    <location>
        <begin position="105"/>
        <end position="114"/>
    </location>
</feature>
<comment type="caution">
    <text evidence="2">The sequence shown here is derived from an EMBL/GenBank/DDBJ whole genome shotgun (WGS) entry which is preliminary data.</text>
</comment>
<accession>A0AAW2K6S7</accession>
<name>A0AAW2K6S7_SESRA</name>
<dbReference type="EMBL" id="JACGWJ010000030">
    <property type="protein sequence ID" value="KAL0301912.1"/>
    <property type="molecule type" value="Genomic_DNA"/>
</dbReference>
<dbReference type="AlphaFoldDB" id="A0AAW2K6S7"/>
<evidence type="ECO:0000313" key="2">
    <source>
        <dbReference type="EMBL" id="KAL0301912.1"/>
    </source>
</evidence>
<proteinExistence type="predicted"/>
<feature type="region of interest" description="Disordered" evidence="1">
    <location>
        <begin position="91"/>
        <end position="114"/>
    </location>
</feature>
<sequence>MPTLQWTCGGCTCTCEVFKAADQATFSRLIQFLIGLSETFDHMRDQLLVIDPVPSVNRAYSMILRVEKQREDSIEESNTADNVAMQVRTGRRKDLIAKGGQQRKTNIDKKETIS</sequence>
<dbReference type="PANTHER" id="PTHR34222">
    <property type="entry name" value="GAG_PRE-INTEGRS DOMAIN-CONTAINING PROTEIN"/>
    <property type="match status" value="1"/>
</dbReference>
<gene>
    <name evidence="2" type="ORF">Sradi_6468000</name>
</gene>
<evidence type="ECO:0000256" key="1">
    <source>
        <dbReference type="SAM" id="MobiDB-lite"/>
    </source>
</evidence>
<reference evidence="2" key="2">
    <citation type="journal article" date="2024" name="Plant">
        <title>Genomic evolution and insights into agronomic trait innovations of Sesamum species.</title>
        <authorList>
            <person name="Miao H."/>
            <person name="Wang L."/>
            <person name="Qu L."/>
            <person name="Liu H."/>
            <person name="Sun Y."/>
            <person name="Le M."/>
            <person name="Wang Q."/>
            <person name="Wei S."/>
            <person name="Zheng Y."/>
            <person name="Lin W."/>
            <person name="Duan Y."/>
            <person name="Cao H."/>
            <person name="Xiong S."/>
            <person name="Wang X."/>
            <person name="Wei L."/>
            <person name="Li C."/>
            <person name="Ma Q."/>
            <person name="Ju M."/>
            <person name="Zhao R."/>
            <person name="Li G."/>
            <person name="Mu C."/>
            <person name="Tian Q."/>
            <person name="Mei H."/>
            <person name="Zhang T."/>
            <person name="Gao T."/>
            <person name="Zhang H."/>
        </authorList>
    </citation>
    <scope>NUCLEOTIDE SEQUENCE</scope>
    <source>
        <strain evidence="2">G02</strain>
    </source>
</reference>
<organism evidence="2">
    <name type="scientific">Sesamum radiatum</name>
    <name type="common">Black benniseed</name>
    <dbReference type="NCBI Taxonomy" id="300843"/>
    <lineage>
        <taxon>Eukaryota</taxon>
        <taxon>Viridiplantae</taxon>
        <taxon>Streptophyta</taxon>
        <taxon>Embryophyta</taxon>
        <taxon>Tracheophyta</taxon>
        <taxon>Spermatophyta</taxon>
        <taxon>Magnoliopsida</taxon>
        <taxon>eudicotyledons</taxon>
        <taxon>Gunneridae</taxon>
        <taxon>Pentapetalae</taxon>
        <taxon>asterids</taxon>
        <taxon>lamiids</taxon>
        <taxon>Lamiales</taxon>
        <taxon>Pedaliaceae</taxon>
        <taxon>Sesamum</taxon>
    </lineage>
</organism>
<reference evidence="2" key="1">
    <citation type="submission" date="2020-06" db="EMBL/GenBank/DDBJ databases">
        <authorList>
            <person name="Li T."/>
            <person name="Hu X."/>
            <person name="Zhang T."/>
            <person name="Song X."/>
            <person name="Zhang H."/>
            <person name="Dai N."/>
            <person name="Sheng W."/>
            <person name="Hou X."/>
            <person name="Wei L."/>
        </authorList>
    </citation>
    <scope>NUCLEOTIDE SEQUENCE</scope>
    <source>
        <strain evidence="2">G02</strain>
        <tissue evidence="2">Leaf</tissue>
    </source>
</reference>